<dbReference type="EMBL" id="UINC01025208">
    <property type="protein sequence ID" value="SVB00359.1"/>
    <property type="molecule type" value="Genomic_DNA"/>
</dbReference>
<dbReference type="PANTHER" id="PTHR35458">
    <property type="entry name" value="SLR0755 PROTEIN"/>
    <property type="match status" value="1"/>
</dbReference>
<accession>A0A382AG69</accession>
<proteinExistence type="predicted"/>
<feature type="region of interest" description="Disordered" evidence="1">
    <location>
        <begin position="181"/>
        <end position="233"/>
    </location>
</feature>
<dbReference type="InterPro" id="IPR047140">
    <property type="entry name" value="LabA"/>
</dbReference>
<feature type="domain" description="NYN" evidence="2">
    <location>
        <begin position="4"/>
        <end position="160"/>
    </location>
</feature>
<dbReference type="CDD" id="cd10911">
    <property type="entry name" value="PIN_LabA"/>
    <property type="match status" value="1"/>
</dbReference>
<dbReference type="PANTHER" id="PTHR35458:SF8">
    <property type="entry name" value="SLR0650 PROTEIN"/>
    <property type="match status" value="1"/>
</dbReference>
<name>A0A382AG69_9ZZZZ</name>
<gene>
    <name evidence="3" type="ORF">METZ01_LOCUS153213</name>
</gene>
<dbReference type="InterPro" id="IPR021139">
    <property type="entry name" value="NYN"/>
</dbReference>
<dbReference type="Gene3D" id="3.40.50.1010">
    <property type="entry name" value="5'-nuclease"/>
    <property type="match status" value="1"/>
</dbReference>
<reference evidence="3" key="1">
    <citation type="submission" date="2018-05" db="EMBL/GenBank/DDBJ databases">
        <authorList>
            <person name="Lanie J.A."/>
            <person name="Ng W.-L."/>
            <person name="Kazmierczak K.M."/>
            <person name="Andrzejewski T.M."/>
            <person name="Davidsen T.M."/>
            <person name="Wayne K.J."/>
            <person name="Tettelin H."/>
            <person name="Glass J.I."/>
            <person name="Rusch D."/>
            <person name="Podicherti R."/>
            <person name="Tsui H.-C.T."/>
            <person name="Winkler M.E."/>
        </authorList>
    </citation>
    <scope>NUCLEOTIDE SEQUENCE</scope>
</reference>
<evidence type="ECO:0000313" key="3">
    <source>
        <dbReference type="EMBL" id="SVB00359.1"/>
    </source>
</evidence>
<sequence>MTERVAIFMDGSNLYHALEENCGRMDLEFQEFINALTAGRYLHRAYYYNILQDPERRGHAFQEQGKFLATLYNTPYLEVRLGTSKYRGDMLVEKGIDIMIATDILLFAWRDLYDSAILVSGDGDFAYALQAVKNFGKHTEVVSFAGNLSYELSQTADVLTLLEKDFFKGLWVSDRNARKSSNESNIRNNRRRKRTVTPIPKQTAPRVENGRDSSKQYSPGPIFLREEDPLLHE</sequence>
<feature type="compositionally biased region" description="Basic and acidic residues" evidence="1">
    <location>
        <begin position="224"/>
        <end position="233"/>
    </location>
</feature>
<dbReference type="AlphaFoldDB" id="A0A382AG69"/>
<organism evidence="3">
    <name type="scientific">marine metagenome</name>
    <dbReference type="NCBI Taxonomy" id="408172"/>
    <lineage>
        <taxon>unclassified sequences</taxon>
        <taxon>metagenomes</taxon>
        <taxon>ecological metagenomes</taxon>
    </lineage>
</organism>
<dbReference type="Pfam" id="PF01936">
    <property type="entry name" value="NYN"/>
    <property type="match status" value="1"/>
</dbReference>
<protein>
    <recommendedName>
        <fullName evidence="2">NYN domain-containing protein</fullName>
    </recommendedName>
</protein>
<evidence type="ECO:0000259" key="2">
    <source>
        <dbReference type="Pfam" id="PF01936"/>
    </source>
</evidence>
<evidence type="ECO:0000256" key="1">
    <source>
        <dbReference type="SAM" id="MobiDB-lite"/>
    </source>
</evidence>
<dbReference type="GO" id="GO:0004540">
    <property type="term" value="F:RNA nuclease activity"/>
    <property type="evidence" value="ECO:0007669"/>
    <property type="project" value="InterPro"/>
</dbReference>